<dbReference type="InterPro" id="IPR036165">
    <property type="entry name" value="YefM-like_sf"/>
</dbReference>
<keyword evidence="4" id="KW-1185">Reference proteome</keyword>
<dbReference type="AlphaFoldDB" id="A0A858BUV7"/>
<organism evidence="3 4">
    <name type="scientific">Aminipila butyrica</name>
    <dbReference type="NCBI Taxonomy" id="433296"/>
    <lineage>
        <taxon>Bacteria</taxon>
        <taxon>Bacillati</taxon>
        <taxon>Bacillota</taxon>
        <taxon>Clostridia</taxon>
        <taxon>Peptostreptococcales</taxon>
        <taxon>Anaerovoracaceae</taxon>
        <taxon>Aminipila</taxon>
    </lineage>
</organism>
<proteinExistence type="inferred from homology"/>
<evidence type="ECO:0000256" key="2">
    <source>
        <dbReference type="RuleBase" id="RU362080"/>
    </source>
</evidence>
<dbReference type="InterPro" id="IPR006442">
    <property type="entry name" value="Antitoxin_Phd/YefM"/>
</dbReference>
<dbReference type="EMBL" id="CP048649">
    <property type="protein sequence ID" value="QIB68564.1"/>
    <property type="molecule type" value="Genomic_DNA"/>
</dbReference>
<dbReference type="InterPro" id="IPR051405">
    <property type="entry name" value="phD/YefM_antitoxin"/>
</dbReference>
<dbReference type="PANTHER" id="PTHR33713">
    <property type="entry name" value="ANTITOXIN YAFN-RELATED"/>
    <property type="match status" value="1"/>
</dbReference>
<dbReference type="Gene3D" id="3.40.1620.10">
    <property type="entry name" value="YefM-like domain"/>
    <property type="match status" value="1"/>
</dbReference>
<protein>
    <recommendedName>
        <fullName evidence="2">Antitoxin</fullName>
    </recommendedName>
</protein>
<accession>A0A858BUV7</accession>
<gene>
    <name evidence="3" type="ORF">Ami103574_04160</name>
</gene>
<comment type="similarity">
    <text evidence="1 2">Belongs to the phD/YefM antitoxin family.</text>
</comment>
<dbReference type="SUPFAM" id="SSF143120">
    <property type="entry name" value="YefM-like"/>
    <property type="match status" value="1"/>
</dbReference>
<evidence type="ECO:0000313" key="3">
    <source>
        <dbReference type="EMBL" id="QIB68564.1"/>
    </source>
</evidence>
<dbReference type="KEGG" id="abut:Ami103574_04160"/>
<evidence type="ECO:0000313" key="4">
    <source>
        <dbReference type="Proteomes" id="UP000466848"/>
    </source>
</evidence>
<sequence>MLAVNYSTIRNNLKNYCDLVTENCETVIVTRKDEKNVVMISLDKYNNMLENLFIMSDKVNYERLLESKEQFDKHQGITKTTEELEALANE</sequence>
<dbReference type="Proteomes" id="UP000466848">
    <property type="component" value="Chromosome"/>
</dbReference>
<comment type="function">
    <text evidence="2">Antitoxin component of a type II toxin-antitoxin (TA) system.</text>
</comment>
<name>A0A858BUV7_9FIRM</name>
<dbReference type="RefSeq" id="WP_163065427.1">
    <property type="nucleotide sequence ID" value="NZ_CP048649.1"/>
</dbReference>
<reference evidence="3 4" key="1">
    <citation type="submission" date="2020-02" db="EMBL/GenBank/DDBJ databases">
        <authorList>
            <person name="Kim Y.B."/>
            <person name="Roh S.W."/>
        </authorList>
    </citation>
    <scope>NUCLEOTIDE SEQUENCE [LARGE SCALE GENOMIC DNA]</scope>
    <source>
        <strain evidence="3 4">DSM 103574</strain>
    </source>
</reference>
<dbReference type="Pfam" id="PF02604">
    <property type="entry name" value="PhdYeFM_antitox"/>
    <property type="match status" value="1"/>
</dbReference>
<dbReference type="Gene3D" id="1.10.1220.170">
    <property type="match status" value="1"/>
</dbReference>
<dbReference type="PANTHER" id="PTHR33713:SF6">
    <property type="entry name" value="ANTITOXIN YEFM"/>
    <property type="match status" value="1"/>
</dbReference>
<evidence type="ECO:0000256" key="1">
    <source>
        <dbReference type="ARBA" id="ARBA00009981"/>
    </source>
</evidence>